<dbReference type="Pfam" id="PF00018">
    <property type="entry name" value="SH3_1"/>
    <property type="match status" value="1"/>
</dbReference>
<dbReference type="GO" id="GO:0008104">
    <property type="term" value="P:intracellular protein localization"/>
    <property type="evidence" value="ECO:0007669"/>
    <property type="project" value="TreeGrafter"/>
</dbReference>
<keyword evidence="1 2" id="KW-0728">SH3 domain</keyword>
<dbReference type="OrthoDB" id="196165at2759"/>
<feature type="region of interest" description="Disordered" evidence="3">
    <location>
        <begin position="1"/>
        <end position="173"/>
    </location>
</feature>
<dbReference type="SMART" id="SM00326">
    <property type="entry name" value="SH3"/>
    <property type="match status" value="1"/>
</dbReference>
<feature type="region of interest" description="Disordered" evidence="3">
    <location>
        <begin position="382"/>
        <end position="862"/>
    </location>
</feature>
<evidence type="ECO:0000313" key="6">
    <source>
        <dbReference type="Proteomes" id="UP000038010"/>
    </source>
</evidence>
<feature type="compositionally biased region" description="Basic and acidic residues" evidence="3">
    <location>
        <begin position="725"/>
        <end position="736"/>
    </location>
</feature>
<feature type="compositionally biased region" description="Low complexity" evidence="3">
    <location>
        <begin position="833"/>
        <end position="857"/>
    </location>
</feature>
<feature type="compositionally biased region" description="Basic and acidic residues" evidence="3">
    <location>
        <begin position="588"/>
        <end position="607"/>
    </location>
</feature>
<dbReference type="STRING" id="1664694.A0A0N0NKV0"/>
<keyword evidence="6" id="KW-1185">Reference proteome</keyword>
<feature type="compositionally biased region" description="Pro residues" evidence="3">
    <location>
        <begin position="676"/>
        <end position="688"/>
    </location>
</feature>
<feature type="compositionally biased region" description="Low complexity" evidence="3">
    <location>
        <begin position="689"/>
        <end position="707"/>
    </location>
</feature>
<accession>A0A0N0NKV0</accession>
<dbReference type="PROSITE" id="PS50002">
    <property type="entry name" value="SH3"/>
    <property type="match status" value="1"/>
</dbReference>
<dbReference type="SUPFAM" id="SSF50044">
    <property type="entry name" value="SH3-domain"/>
    <property type="match status" value="1"/>
</dbReference>
<feature type="compositionally biased region" description="Basic and acidic residues" evidence="3">
    <location>
        <begin position="544"/>
        <end position="571"/>
    </location>
</feature>
<feature type="compositionally biased region" description="Basic residues" evidence="3">
    <location>
        <begin position="393"/>
        <end position="404"/>
    </location>
</feature>
<dbReference type="Gene3D" id="2.30.30.40">
    <property type="entry name" value="SH3 Domains"/>
    <property type="match status" value="1"/>
</dbReference>
<dbReference type="GO" id="GO:0015630">
    <property type="term" value="C:microtubule cytoskeleton"/>
    <property type="evidence" value="ECO:0007669"/>
    <property type="project" value="TreeGrafter"/>
</dbReference>
<dbReference type="GeneID" id="28736280"/>
<feature type="domain" description="SH3" evidence="4">
    <location>
        <begin position="305"/>
        <end position="366"/>
    </location>
</feature>
<dbReference type="Proteomes" id="UP000038010">
    <property type="component" value="Unassembled WGS sequence"/>
</dbReference>
<dbReference type="InterPro" id="IPR036028">
    <property type="entry name" value="SH3-like_dom_sf"/>
</dbReference>
<dbReference type="VEuPathDB" id="FungiDB:AB675_4271"/>
<dbReference type="InterPro" id="IPR053039">
    <property type="entry name" value="Polarity_Bud-Selection_Reg"/>
</dbReference>
<feature type="compositionally biased region" description="Polar residues" evidence="3">
    <location>
        <begin position="488"/>
        <end position="500"/>
    </location>
</feature>
<evidence type="ECO:0000259" key="4">
    <source>
        <dbReference type="PROSITE" id="PS50002"/>
    </source>
</evidence>
<comment type="caution">
    <text evidence="5">The sequence shown here is derived from an EMBL/GenBank/DDBJ whole genome shotgun (WGS) entry which is preliminary data.</text>
</comment>
<dbReference type="InterPro" id="IPR001452">
    <property type="entry name" value="SH3_domain"/>
</dbReference>
<dbReference type="EMBL" id="LFJN01000018">
    <property type="protein sequence ID" value="KPI38571.1"/>
    <property type="molecule type" value="Genomic_DNA"/>
</dbReference>
<feature type="compositionally biased region" description="Acidic residues" evidence="3">
    <location>
        <begin position="107"/>
        <end position="126"/>
    </location>
</feature>
<feature type="compositionally biased region" description="Basic and acidic residues" evidence="3">
    <location>
        <begin position="12"/>
        <end position="29"/>
    </location>
</feature>
<feature type="compositionally biased region" description="Basic and acidic residues" evidence="3">
    <location>
        <begin position="615"/>
        <end position="631"/>
    </location>
</feature>
<dbReference type="PANTHER" id="PTHR47775:SF1">
    <property type="entry name" value="BUD SITE SELECTION PROTEIN 14"/>
    <property type="match status" value="1"/>
</dbReference>
<reference evidence="5 6" key="1">
    <citation type="submission" date="2015-06" db="EMBL/GenBank/DDBJ databases">
        <title>Draft genome of the ant-associated black yeast Phialophora attae CBS 131958.</title>
        <authorList>
            <person name="Moreno L.F."/>
            <person name="Stielow B.J."/>
            <person name="de Hoog S."/>
            <person name="Vicente V.A."/>
            <person name="Weiss V.A."/>
            <person name="de Vries M."/>
            <person name="Cruz L.M."/>
            <person name="Souza E.M."/>
        </authorList>
    </citation>
    <scope>NUCLEOTIDE SEQUENCE [LARGE SCALE GENOMIC DNA]</scope>
    <source>
        <strain evidence="5 6">CBS 131958</strain>
    </source>
</reference>
<evidence type="ECO:0000256" key="2">
    <source>
        <dbReference type="PROSITE-ProRule" id="PRU00192"/>
    </source>
</evidence>
<dbReference type="PANTHER" id="PTHR47775">
    <property type="entry name" value="BUD SITE SELECTION PROTEIN 14"/>
    <property type="match status" value="1"/>
</dbReference>
<dbReference type="FunFam" id="2.30.30.40:FF:000035">
    <property type="entry name" value="SH3 domain containing protein"/>
    <property type="match status" value="1"/>
</dbReference>
<organism evidence="5 6">
    <name type="scientific">Cyphellophora attinorum</name>
    <dbReference type="NCBI Taxonomy" id="1664694"/>
    <lineage>
        <taxon>Eukaryota</taxon>
        <taxon>Fungi</taxon>
        <taxon>Dikarya</taxon>
        <taxon>Ascomycota</taxon>
        <taxon>Pezizomycotina</taxon>
        <taxon>Eurotiomycetes</taxon>
        <taxon>Chaetothyriomycetidae</taxon>
        <taxon>Chaetothyriales</taxon>
        <taxon>Cyphellophoraceae</taxon>
        <taxon>Cyphellophora</taxon>
    </lineage>
</organism>
<evidence type="ECO:0000313" key="5">
    <source>
        <dbReference type="EMBL" id="KPI38571.1"/>
    </source>
</evidence>
<dbReference type="GO" id="GO:0051286">
    <property type="term" value="C:cell tip"/>
    <property type="evidence" value="ECO:0007669"/>
    <property type="project" value="TreeGrafter"/>
</dbReference>
<protein>
    <submittedName>
        <fullName evidence="5">Tip elongation aberrant protein Tea4</fullName>
    </submittedName>
</protein>
<gene>
    <name evidence="5" type="ORF">AB675_4271</name>
</gene>
<feature type="compositionally biased region" description="Polar residues" evidence="3">
    <location>
        <begin position="456"/>
        <end position="469"/>
    </location>
</feature>
<dbReference type="GO" id="GO:0030950">
    <property type="term" value="P:establishment or maintenance of actin cytoskeleton polarity"/>
    <property type="evidence" value="ECO:0007669"/>
    <property type="project" value="TreeGrafter"/>
</dbReference>
<feature type="compositionally biased region" description="Acidic residues" evidence="3">
    <location>
        <begin position="424"/>
        <end position="445"/>
    </location>
</feature>
<evidence type="ECO:0000256" key="3">
    <source>
        <dbReference type="SAM" id="MobiDB-lite"/>
    </source>
</evidence>
<sequence>MTTLKPQLLRADTIDLQDHDAPSAKDHSRQPQHPSPYGYGPAAPHQAQTLKRAEQETHKQQQLSPRVSEDQGGPFSDNQRYYDEDDEVDDAHMNHLHGPNGTSEQDRDYDDGDASDSHDEDMDDDMMDKISSSPSIEDVPTPTRGNSPQSSSPFISPPIHFPLPRTQDVDYDTGDLHRSELDVWREDEHELDENSAPVPNYNSYFDLSPAEPRFPDFMTEDEVREVSKYLLPVHDPALDDFSEDEGYDQRSYEEENEDDWVDEDINLPDYQSSDDEDTEEFTFSADARFIDSGWGGECLREIEDIDFEFVYALHTFVATVEGQANATKGDTMVLLDDSNSYWWLVRVVKDGSIGYLPAEHIETPTERLARLNKHRNIDLSASMLGDNTEKSKNPLKKAMRRRNAKTVQFTAPTYYEPSEANYSSDEEEGDESQMEVDQEPANEDTEASRDPAEPISAQTQGASNGLQRSTSHESLTEEPQSPDKAQAPDSSAMLSAQDPVSRSRKGVVRNTDSFFKDDTAETKKISLTPRLLRGDSDAAAPAEQDNRQRPSLETFDKMVGVEEKPGKDEKKKEKKGMLSGLFKRKDKAPKGQKVDDRSDNKLSEESLRPSVNSKESLDSVHKVDPVVERRPSKLQKQPPVISSPKASPTEGRYSQIPAALQPSREEPVQPQTATSPPAPTGPAPPPPTVRQVQNESSQESLQPPQESAARLQPNAHLPNRFPSLQEKRQLEPEQRQAPEPVVKPIYTQQAKQRFALDTSDSDDDQTPTQQQPERDSVSPLNASQSHHQRNDSGMQISPIEAPQGFGSYPQALKGAQEADESAYPEQEITPIEADATASTSKASPSTATTHTPSTSRSEPSWSDASLRTYLENDQDIKDLLIIVHDKSNVTPVGPDHPLMTNLFSSERSKLAEMQTQLDSMLMGWMSRRNTGLLSR</sequence>
<name>A0A0N0NKV0_9EURO</name>
<feature type="compositionally biased region" description="Polar residues" evidence="3">
    <location>
        <begin position="778"/>
        <end position="795"/>
    </location>
</feature>
<evidence type="ECO:0000256" key="1">
    <source>
        <dbReference type="ARBA" id="ARBA00022443"/>
    </source>
</evidence>
<dbReference type="AlphaFoldDB" id="A0A0N0NKV0"/>
<proteinExistence type="predicted"/>
<feature type="compositionally biased region" description="Basic and acidic residues" evidence="3">
    <location>
        <begin position="514"/>
        <end position="524"/>
    </location>
</feature>
<feature type="region of interest" description="Disordered" evidence="3">
    <location>
        <begin position="237"/>
        <end position="259"/>
    </location>
</feature>
<dbReference type="RefSeq" id="XP_017998534.1">
    <property type="nucleotide sequence ID" value="XM_018144400.1"/>
</dbReference>